<dbReference type="GO" id="GO:0003677">
    <property type="term" value="F:DNA binding"/>
    <property type="evidence" value="ECO:0007669"/>
    <property type="project" value="UniProtKB-UniRule"/>
</dbReference>
<evidence type="ECO:0000256" key="2">
    <source>
        <dbReference type="ARBA" id="ARBA00023125"/>
    </source>
</evidence>
<dbReference type="PRINTS" id="PR00455">
    <property type="entry name" value="HTHTETR"/>
</dbReference>
<dbReference type="InterPro" id="IPR009057">
    <property type="entry name" value="Homeodomain-like_sf"/>
</dbReference>
<dbReference type="PROSITE" id="PS50977">
    <property type="entry name" value="HTH_TETR_2"/>
    <property type="match status" value="1"/>
</dbReference>
<keyword evidence="3" id="KW-0804">Transcription</keyword>
<sequence>MPRLTRAQRQERTRAELLQAAKHRFLRHGYAATSLDDIADDAGFSKGAVYSNFGSKPNLCREVLELIHREKFDEMAQLATSDDELEARVAAVSAWLERTAGDVGWTMLELEFVVLSRNNPELGEMITALRNEAATMIVEVLQSMSAKLGFTEEQLAGSDVAASLADLGNLLLSAGIGLGIQRAVDPSVPTRPMTDAFGHLAKLLAVMGSSEDDAD</sequence>
<dbReference type="PANTHER" id="PTHR47506">
    <property type="entry name" value="TRANSCRIPTIONAL REGULATORY PROTEIN"/>
    <property type="match status" value="1"/>
</dbReference>
<dbReference type="KEGG" id="mdx:BTO20_13035"/>
<dbReference type="Proteomes" id="UP000195331">
    <property type="component" value="Chromosome"/>
</dbReference>
<dbReference type="RefSeq" id="WP_087076459.1">
    <property type="nucleotide sequence ID" value="NZ_CP020809.1"/>
</dbReference>
<name>A0A1Y0C2S1_9MYCO</name>
<reference evidence="6 7" key="1">
    <citation type="submission" date="2017-04" db="EMBL/GenBank/DDBJ databases">
        <title>Whole Genome Sequence of 1,4-Dioxane Degrading Bacterium Mycobacterium dioxanotrophicus PH-06.</title>
        <authorList>
            <person name="He Y."/>
        </authorList>
    </citation>
    <scope>NUCLEOTIDE SEQUENCE [LARGE SCALE GENOMIC DNA]</scope>
    <source>
        <strain evidence="6 7">PH-06</strain>
    </source>
</reference>
<dbReference type="AlphaFoldDB" id="A0A1Y0C2S1"/>
<gene>
    <name evidence="6" type="ORF">BTO20_13035</name>
</gene>
<evidence type="ECO:0000256" key="4">
    <source>
        <dbReference type="PROSITE-ProRule" id="PRU00335"/>
    </source>
</evidence>
<keyword evidence="7" id="KW-1185">Reference proteome</keyword>
<organism evidence="6 7">
    <name type="scientific">Mycobacterium dioxanotrophicus</name>
    <dbReference type="NCBI Taxonomy" id="482462"/>
    <lineage>
        <taxon>Bacteria</taxon>
        <taxon>Bacillati</taxon>
        <taxon>Actinomycetota</taxon>
        <taxon>Actinomycetes</taxon>
        <taxon>Mycobacteriales</taxon>
        <taxon>Mycobacteriaceae</taxon>
        <taxon>Mycobacterium</taxon>
    </lineage>
</organism>
<dbReference type="OrthoDB" id="7252896at2"/>
<accession>A0A1Y0C2S1</accession>
<dbReference type="SUPFAM" id="SSF46689">
    <property type="entry name" value="Homeodomain-like"/>
    <property type="match status" value="1"/>
</dbReference>
<dbReference type="InterPro" id="IPR001647">
    <property type="entry name" value="HTH_TetR"/>
</dbReference>
<dbReference type="Pfam" id="PF00440">
    <property type="entry name" value="TetR_N"/>
    <property type="match status" value="1"/>
</dbReference>
<evidence type="ECO:0000256" key="3">
    <source>
        <dbReference type="ARBA" id="ARBA00023163"/>
    </source>
</evidence>
<protein>
    <submittedName>
        <fullName evidence="6">TetR family transcriptional regulator</fullName>
    </submittedName>
</protein>
<keyword evidence="1" id="KW-0805">Transcription regulation</keyword>
<dbReference type="EMBL" id="CP020809">
    <property type="protein sequence ID" value="ART69385.1"/>
    <property type="molecule type" value="Genomic_DNA"/>
</dbReference>
<dbReference type="PANTHER" id="PTHR47506:SF7">
    <property type="entry name" value="TRANSCRIPTIONAL REGULATORY PROTEIN"/>
    <property type="match status" value="1"/>
</dbReference>
<proteinExistence type="predicted"/>
<evidence type="ECO:0000313" key="6">
    <source>
        <dbReference type="EMBL" id="ART69385.1"/>
    </source>
</evidence>
<evidence type="ECO:0000259" key="5">
    <source>
        <dbReference type="PROSITE" id="PS50977"/>
    </source>
</evidence>
<keyword evidence="2 4" id="KW-0238">DNA-binding</keyword>
<feature type="DNA-binding region" description="H-T-H motif" evidence="4">
    <location>
        <begin position="34"/>
        <end position="53"/>
    </location>
</feature>
<dbReference type="Gene3D" id="1.10.357.10">
    <property type="entry name" value="Tetracycline Repressor, domain 2"/>
    <property type="match status" value="1"/>
</dbReference>
<evidence type="ECO:0000256" key="1">
    <source>
        <dbReference type="ARBA" id="ARBA00023015"/>
    </source>
</evidence>
<feature type="domain" description="HTH tetR-type" evidence="5">
    <location>
        <begin position="11"/>
        <end position="71"/>
    </location>
</feature>
<evidence type="ECO:0000313" key="7">
    <source>
        <dbReference type="Proteomes" id="UP000195331"/>
    </source>
</evidence>